<dbReference type="Proteomes" id="UP000596742">
    <property type="component" value="Unassembled WGS sequence"/>
</dbReference>
<gene>
    <name evidence="1" type="ORF">MGAL_10B051675</name>
</gene>
<dbReference type="GO" id="GO:0000209">
    <property type="term" value="P:protein polyubiquitination"/>
    <property type="evidence" value="ECO:0007669"/>
    <property type="project" value="TreeGrafter"/>
</dbReference>
<dbReference type="InterPro" id="IPR050952">
    <property type="entry name" value="TRIM-NHL_E3_ligases"/>
</dbReference>
<dbReference type="InterPro" id="IPR011042">
    <property type="entry name" value="6-blade_b-propeller_TolB-like"/>
</dbReference>
<organism evidence="1 2">
    <name type="scientific">Mytilus galloprovincialis</name>
    <name type="common">Mediterranean mussel</name>
    <dbReference type="NCBI Taxonomy" id="29158"/>
    <lineage>
        <taxon>Eukaryota</taxon>
        <taxon>Metazoa</taxon>
        <taxon>Spiralia</taxon>
        <taxon>Lophotrochozoa</taxon>
        <taxon>Mollusca</taxon>
        <taxon>Bivalvia</taxon>
        <taxon>Autobranchia</taxon>
        <taxon>Pteriomorphia</taxon>
        <taxon>Mytilida</taxon>
        <taxon>Mytiloidea</taxon>
        <taxon>Mytilidae</taxon>
        <taxon>Mytilinae</taxon>
        <taxon>Mytilus</taxon>
    </lineage>
</organism>
<dbReference type="SUPFAM" id="SSF101898">
    <property type="entry name" value="NHL repeat"/>
    <property type="match status" value="1"/>
</dbReference>
<dbReference type="CDD" id="cd19776">
    <property type="entry name" value="Bbox2_TRIM25_C-IV"/>
    <property type="match status" value="1"/>
</dbReference>
<dbReference type="PANTHER" id="PTHR24104:SF25">
    <property type="entry name" value="PROTEIN LIN-41"/>
    <property type="match status" value="1"/>
</dbReference>
<dbReference type="GO" id="GO:0008270">
    <property type="term" value="F:zinc ion binding"/>
    <property type="evidence" value="ECO:0007669"/>
    <property type="project" value="UniProtKB-KW"/>
</dbReference>
<evidence type="ECO:0000313" key="1">
    <source>
        <dbReference type="EMBL" id="VDI16220.1"/>
    </source>
</evidence>
<proteinExistence type="predicted"/>
<evidence type="ECO:0008006" key="3">
    <source>
        <dbReference type="Google" id="ProtNLM"/>
    </source>
</evidence>
<protein>
    <recommendedName>
        <fullName evidence="3">B box-type domain-containing protein</fullName>
    </recommendedName>
</protein>
<evidence type="ECO:0000313" key="2">
    <source>
        <dbReference type="Proteomes" id="UP000596742"/>
    </source>
</evidence>
<dbReference type="AlphaFoldDB" id="A0A8B6DA00"/>
<dbReference type="GO" id="GO:0043161">
    <property type="term" value="P:proteasome-mediated ubiquitin-dependent protein catabolic process"/>
    <property type="evidence" value="ECO:0007669"/>
    <property type="project" value="TreeGrafter"/>
</dbReference>
<dbReference type="PANTHER" id="PTHR24104">
    <property type="entry name" value="E3 UBIQUITIN-PROTEIN LIGASE NHLRC1-RELATED"/>
    <property type="match status" value="1"/>
</dbReference>
<comment type="caution">
    <text evidence="1">The sequence shown here is derived from an EMBL/GenBank/DDBJ whole genome shotgun (WGS) entry which is preliminary data.</text>
</comment>
<dbReference type="SUPFAM" id="SSF57845">
    <property type="entry name" value="B-box zinc-binding domain"/>
    <property type="match status" value="1"/>
</dbReference>
<sequence>MSSENYHKLPAFIKEISSQCKDHKNKFELYCSFHACPCCVQCVSDKHQKCQDLKALSDVLKQVKSSASVQLFKRDLEDMKENLDTAIKFLKTRISSINAQKTKAVEEIRYTRKSINDYLNNLEQDILNELESKHSMLKSNMVTVVQQMEHQSSQIDLMQSQFTIMTQYATKLQMYIGLREIEQTTSQTAKYIEDLESGDHFIDKSLEVNISSALQSISHDVKSFGNIAINTTSSILRIKSERKEQAQHFISNVPGVEQIKPSLLTRLTVPKDMKTLIIVACCILPNGKFKILDQHNKRLLLFSNDGIFIRIVVTFKSDPFDACFVRNNTVAVTLGSDQPTTLVDIEKNKNIQAIKLSHFCNGVASDGETLVVSSNDRQSTIVNLNNMSHTTIKGMDGVFRISLFHGNIYGTNVLENKVCCFDSTGKPLWTLEHQDIKHPEGITLDNNGYIYIVSRAKKSVVVVSPDGKDCKTILSATNGIRRPYGIEINKEIGMLIVSSEISEDRGNYKTAFVYKI</sequence>
<dbReference type="GO" id="GO:0061630">
    <property type="term" value="F:ubiquitin protein ligase activity"/>
    <property type="evidence" value="ECO:0007669"/>
    <property type="project" value="TreeGrafter"/>
</dbReference>
<keyword evidence="2" id="KW-1185">Reference proteome</keyword>
<dbReference type="EMBL" id="UYJE01003058">
    <property type="protein sequence ID" value="VDI16220.1"/>
    <property type="molecule type" value="Genomic_DNA"/>
</dbReference>
<dbReference type="Gene3D" id="2.120.10.30">
    <property type="entry name" value="TolB, C-terminal domain"/>
    <property type="match status" value="1"/>
</dbReference>
<name>A0A8B6DA00_MYTGA</name>
<reference evidence="1" key="1">
    <citation type="submission" date="2018-11" db="EMBL/GenBank/DDBJ databases">
        <authorList>
            <person name="Alioto T."/>
            <person name="Alioto T."/>
        </authorList>
    </citation>
    <scope>NUCLEOTIDE SEQUENCE</scope>
</reference>
<accession>A0A8B6DA00</accession>